<organism evidence="1 2">
    <name type="scientific">Cyclopterus lumpus</name>
    <name type="common">Lumpsucker</name>
    <dbReference type="NCBI Taxonomy" id="8103"/>
    <lineage>
        <taxon>Eukaryota</taxon>
        <taxon>Metazoa</taxon>
        <taxon>Chordata</taxon>
        <taxon>Craniata</taxon>
        <taxon>Vertebrata</taxon>
        <taxon>Euteleostomi</taxon>
        <taxon>Actinopterygii</taxon>
        <taxon>Neopterygii</taxon>
        <taxon>Teleostei</taxon>
        <taxon>Neoteleostei</taxon>
        <taxon>Acanthomorphata</taxon>
        <taxon>Eupercaria</taxon>
        <taxon>Perciformes</taxon>
        <taxon>Cottioidei</taxon>
        <taxon>Cottales</taxon>
        <taxon>Cyclopteridae</taxon>
        <taxon>Cyclopterus</taxon>
    </lineage>
</organism>
<dbReference type="PANTHER" id="PTHR34340">
    <property type="entry name" value="MELANOREGULIN"/>
    <property type="match status" value="1"/>
</dbReference>
<dbReference type="PANTHER" id="PTHR34340:SF3">
    <property type="entry name" value="MELANOREGULIN"/>
    <property type="match status" value="1"/>
</dbReference>
<evidence type="ECO:0000313" key="2">
    <source>
        <dbReference type="Proteomes" id="UP000694565"/>
    </source>
</evidence>
<dbReference type="Ensembl" id="ENSCLMT00005046436.1">
    <property type="protein sequence ID" value="ENSCLMP00005044861.1"/>
    <property type="gene ID" value="ENSCLMG00005020690.1"/>
</dbReference>
<dbReference type="AlphaFoldDB" id="A0A8C3API5"/>
<keyword evidence="2" id="KW-1185">Reference proteome</keyword>
<proteinExistence type="predicted"/>
<evidence type="ECO:0000313" key="1">
    <source>
        <dbReference type="Ensembl" id="ENSCLMP00005044861.1"/>
    </source>
</evidence>
<protein>
    <recommendedName>
        <fullName evidence="3">Melanoregulin</fullName>
    </recommendedName>
</protein>
<dbReference type="Proteomes" id="UP000694565">
    <property type="component" value="Unplaced"/>
</dbReference>
<dbReference type="InterPro" id="IPR031638">
    <property type="entry name" value="Melanoregulin"/>
</dbReference>
<name>A0A8C3API5_CYCLU</name>
<evidence type="ECO:0008006" key="3">
    <source>
        <dbReference type="Google" id="ProtNLM"/>
    </source>
</evidence>
<dbReference type="GO" id="GO:0042470">
    <property type="term" value="C:melanosome"/>
    <property type="evidence" value="ECO:0007669"/>
    <property type="project" value="InterPro"/>
</dbReference>
<reference evidence="1" key="1">
    <citation type="submission" date="2025-08" db="UniProtKB">
        <authorList>
            <consortium name="Ensembl"/>
        </authorList>
    </citation>
    <scope>IDENTIFICATION</scope>
</reference>
<dbReference type="GO" id="GO:0032402">
    <property type="term" value="P:melanosome transport"/>
    <property type="evidence" value="ECO:0007669"/>
    <property type="project" value="InterPro"/>
</dbReference>
<dbReference type="GO" id="GO:0030318">
    <property type="term" value="P:melanocyte differentiation"/>
    <property type="evidence" value="ECO:0007669"/>
    <property type="project" value="TreeGrafter"/>
</dbReference>
<dbReference type="GeneTree" id="ENSGT00940000166348"/>
<reference evidence="1" key="2">
    <citation type="submission" date="2025-09" db="UniProtKB">
        <authorList>
            <consortium name="Ensembl"/>
        </authorList>
    </citation>
    <scope>IDENTIFICATION</scope>
</reference>
<accession>A0A8C3API5</accession>
<sequence>CCVENSRLQDTVGAFSSTAFNKSIVCVCLQEWEKLNYDIHSLRYARREVRSRWKKILLQLGYQCEVEALLCVNKRSRFSRDQDQLNKATQLLKQLLDRTSLFPPETAHQSKYLCVMDRLVSLDSAEDFVRLAKEKYPKQSSLRVMKAERNLTPLPFLNFLFFNVGAECR</sequence>
<dbReference type="Pfam" id="PF15812">
    <property type="entry name" value="MREG"/>
    <property type="match status" value="1"/>
</dbReference>